<dbReference type="VEuPathDB" id="FungiDB:CC1G_10736"/>
<reference evidence="2 3" key="1">
    <citation type="journal article" date="2010" name="Proc. Natl. Acad. Sci. U.S.A.">
        <title>Insights into evolution of multicellular fungi from the assembled chromosomes of the mushroom Coprinopsis cinerea (Coprinus cinereus).</title>
        <authorList>
            <person name="Stajich J.E."/>
            <person name="Wilke S.K."/>
            <person name="Ahren D."/>
            <person name="Au C.H."/>
            <person name="Birren B.W."/>
            <person name="Borodovsky M."/>
            <person name="Burns C."/>
            <person name="Canback B."/>
            <person name="Casselton L.A."/>
            <person name="Cheng C.K."/>
            <person name="Deng J."/>
            <person name="Dietrich F.S."/>
            <person name="Fargo D.C."/>
            <person name="Farman M.L."/>
            <person name="Gathman A.C."/>
            <person name="Goldberg J."/>
            <person name="Guigo R."/>
            <person name="Hoegger P.J."/>
            <person name="Hooker J.B."/>
            <person name="Huggins A."/>
            <person name="James T.Y."/>
            <person name="Kamada T."/>
            <person name="Kilaru S."/>
            <person name="Kodira C."/>
            <person name="Kues U."/>
            <person name="Kupfer D."/>
            <person name="Kwan H.S."/>
            <person name="Lomsadze A."/>
            <person name="Li W."/>
            <person name="Lilly W.W."/>
            <person name="Ma L.J."/>
            <person name="Mackey A.J."/>
            <person name="Manning G."/>
            <person name="Martin F."/>
            <person name="Muraguchi H."/>
            <person name="Natvig D.O."/>
            <person name="Palmerini H."/>
            <person name="Ramesh M.A."/>
            <person name="Rehmeyer C.J."/>
            <person name="Roe B.A."/>
            <person name="Shenoy N."/>
            <person name="Stanke M."/>
            <person name="Ter-Hovhannisyan V."/>
            <person name="Tunlid A."/>
            <person name="Velagapudi R."/>
            <person name="Vision T.J."/>
            <person name="Zeng Q."/>
            <person name="Zolan M.E."/>
            <person name="Pukkila P.J."/>
        </authorList>
    </citation>
    <scope>NUCLEOTIDE SEQUENCE [LARGE SCALE GENOMIC DNA]</scope>
    <source>
        <strain evidence="3">Okayama-7 / 130 / ATCC MYA-4618 / FGSC 9003</strain>
    </source>
</reference>
<proteinExistence type="predicted"/>
<feature type="region of interest" description="Disordered" evidence="1">
    <location>
        <begin position="118"/>
        <end position="144"/>
    </location>
</feature>
<dbReference type="EMBL" id="AACS02000004">
    <property type="protein sequence ID" value="EAU83295.2"/>
    <property type="molecule type" value="Genomic_DNA"/>
</dbReference>
<dbReference type="AlphaFoldDB" id="A8P387"/>
<protein>
    <submittedName>
        <fullName evidence="2">Uncharacterized protein</fullName>
    </submittedName>
</protein>
<sequence>MPILNHTENVQISGGTFLDIAGDAYGVAGPMVVHDFIDEEGNVVAAGGNDVDEFEEGGNDDYEDHDDHDDEEERRQRPTGLTTTWPLDVGGTVINGGTFVDVAGNVYNIHHHHHYYYRRRRRSEESESDGECADKEGTVPSIRL</sequence>
<gene>
    <name evidence="2" type="ORF">CC1G_10736</name>
</gene>
<feature type="region of interest" description="Disordered" evidence="1">
    <location>
        <begin position="44"/>
        <end position="84"/>
    </location>
</feature>
<evidence type="ECO:0000313" key="3">
    <source>
        <dbReference type="Proteomes" id="UP000001861"/>
    </source>
</evidence>
<dbReference type="KEGG" id="cci:CC1G_10736"/>
<evidence type="ECO:0000313" key="2">
    <source>
        <dbReference type="EMBL" id="EAU83295.2"/>
    </source>
</evidence>
<dbReference type="RefSeq" id="XP_001838494.2">
    <property type="nucleotide sequence ID" value="XM_001838442.2"/>
</dbReference>
<feature type="compositionally biased region" description="Acidic residues" evidence="1">
    <location>
        <begin position="50"/>
        <end position="72"/>
    </location>
</feature>
<dbReference type="GeneID" id="6015086"/>
<keyword evidence="3" id="KW-1185">Reference proteome</keyword>
<name>A8P387_COPC7</name>
<dbReference type="Proteomes" id="UP000001861">
    <property type="component" value="Unassembled WGS sequence"/>
</dbReference>
<organism evidence="2 3">
    <name type="scientific">Coprinopsis cinerea (strain Okayama-7 / 130 / ATCC MYA-4618 / FGSC 9003)</name>
    <name type="common">Inky cap fungus</name>
    <name type="synonym">Hormographiella aspergillata</name>
    <dbReference type="NCBI Taxonomy" id="240176"/>
    <lineage>
        <taxon>Eukaryota</taxon>
        <taxon>Fungi</taxon>
        <taxon>Dikarya</taxon>
        <taxon>Basidiomycota</taxon>
        <taxon>Agaricomycotina</taxon>
        <taxon>Agaricomycetes</taxon>
        <taxon>Agaricomycetidae</taxon>
        <taxon>Agaricales</taxon>
        <taxon>Agaricineae</taxon>
        <taxon>Psathyrellaceae</taxon>
        <taxon>Coprinopsis</taxon>
    </lineage>
</organism>
<comment type="caution">
    <text evidence="2">The sequence shown here is derived from an EMBL/GenBank/DDBJ whole genome shotgun (WGS) entry which is preliminary data.</text>
</comment>
<dbReference type="InParanoid" id="A8P387"/>
<dbReference type="HOGENOM" id="CLU_1796365_0_0_1"/>
<accession>A8P387</accession>
<evidence type="ECO:0000256" key="1">
    <source>
        <dbReference type="SAM" id="MobiDB-lite"/>
    </source>
</evidence>